<gene>
    <name evidence="1" type="ORF">HNQ64_001660</name>
</gene>
<dbReference type="EMBL" id="JACHIF010000003">
    <property type="protein sequence ID" value="MBB5037411.1"/>
    <property type="molecule type" value="Genomic_DNA"/>
</dbReference>
<keyword evidence="2" id="KW-1185">Reference proteome</keyword>
<organism evidence="1 2">
    <name type="scientific">Prosthecobacter dejongeii</name>
    <dbReference type="NCBI Taxonomy" id="48465"/>
    <lineage>
        <taxon>Bacteria</taxon>
        <taxon>Pseudomonadati</taxon>
        <taxon>Verrucomicrobiota</taxon>
        <taxon>Verrucomicrobiia</taxon>
        <taxon>Verrucomicrobiales</taxon>
        <taxon>Verrucomicrobiaceae</taxon>
        <taxon>Prosthecobacter</taxon>
    </lineage>
</organism>
<proteinExistence type="predicted"/>
<reference evidence="1 2" key="1">
    <citation type="submission" date="2020-08" db="EMBL/GenBank/DDBJ databases">
        <title>Genomic Encyclopedia of Type Strains, Phase IV (KMG-IV): sequencing the most valuable type-strain genomes for metagenomic binning, comparative biology and taxonomic classification.</title>
        <authorList>
            <person name="Goeker M."/>
        </authorList>
    </citation>
    <scope>NUCLEOTIDE SEQUENCE [LARGE SCALE GENOMIC DNA]</scope>
    <source>
        <strain evidence="1 2">DSM 12251</strain>
    </source>
</reference>
<dbReference type="InterPro" id="IPR032568">
    <property type="entry name" value="DUF4926"/>
</dbReference>
<dbReference type="AlphaFoldDB" id="A0A7W7YJK3"/>
<comment type="caution">
    <text evidence="1">The sequence shown here is derived from an EMBL/GenBank/DDBJ whole genome shotgun (WGS) entry which is preliminary data.</text>
</comment>
<evidence type="ECO:0008006" key="3">
    <source>
        <dbReference type="Google" id="ProtNLM"/>
    </source>
</evidence>
<name>A0A7W7YJK3_9BACT</name>
<accession>A0A7W7YJK3</accession>
<dbReference type="RefSeq" id="WP_184207295.1">
    <property type="nucleotide sequence ID" value="NZ_JACHIF010000003.1"/>
</dbReference>
<protein>
    <recommendedName>
        <fullName evidence="3">DUF4926 domain-containing protein</fullName>
    </recommendedName>
</protein>
<dbReference type="Pfam" id="PF16277">
    <property type="entry name" value="DUF4926"/>
    <property type="match status" value="1"/>
</dbReference>
<sequence length="71" mass="8009">MIEDLACVRLKRSIAPYPIPVGTTGAVVMVYDADPPGYEVEFFDNEGQTIQDPQTRQFTFTLMEEDLEVIP</sequence>
<dbReference type="Proteomes" id="UP000534294">
    <property type="component" value="Unassembled WGS sequence"/>
</dbReference>
<evidence type="ECO:0000313" key="1">
    <source>
        <dbReference type="EMBL" id="MBB5037411.1"/>
    </source>
</evidence>
<evidence type="ECO:0000313" key="2">
    <source>
        <dbReference type="Proteomes" id="UP000534294"/>
    </source>
</evidence>